<dbReference type="NCBIfam" id="TIGR02651">
    <property type="entry name" value="RNase_Z"/>
    <property type="match status" value="1"/>
</dbReference>
<keyword evidence="5 8" id="KW-0255">Endonuclease</keyword>
<gene>
    <name evidence="8" type="primary">rnz</name>
    <name evidence="9" type="ORF">SAMN02745355_0992</name>
</gene>
<evidence type="ECO:0000256" key="8">
    <source>
        <dbReference type="HAMAP-Rule" id="MF_01818"/>
    </source>
</evidence>
<organism evidence="9 10">
    <name type="scientific">Picrophilus torridus (strain ATCC 700027 / DSM 9790 / JCM 10055 / NBRC 100828 / KAW 2/3)</name>
    <dbReference type="NCBI Taxonomy" id="1122961"/>
    <lineage>
        <taxon>Archaea</taxon>
        <taxon>Methanobacteriati</taxon>
        <taxon>Thermoplasmatota</taxon>
        <taxon>Thermoplasmata</taxon>
        <taxon>Thermoplasmatales</taxon>
        <taxon>Picrophilaceae</taxon>
        <taxon>Picrophilus</taxon>
    </lineage>
</organism>
<feature type="active site" description="Proton acceptor" evidence="8">
    <location>
        <position position="68"/>
    </location>
</feature>
<comment type="cofactor">
    <cofactor evidence="8">
        <name>Zn(2+)</name>
        <dbReference type="ChEBI" id="CHEBI:29105"/>
    </cofactor>
    <text evidence="8">Binds 2 Zn(2+) ions.</text>
</comment>
<comment type="similarity">
    <text evidence="8">Belongs to the RNase Z family.</text>
</comment>
<feature type="binding site" evidence="8">
    <location>
        <position position="267"/>
    </location>
    <ligand>
        <name>Zn(2+)</name>
        <dbReference type="ChEBI" id="CHEBI:29105"/>
        <label>2</label>
        <note>catalytic</note>
    </ligand>
</feature>
<evidence type="ECO:0000313" key="10">
    <source>
        <dbReference type="Proteomes" id="UP000192315"/>
    </source>
</evidence>
<dbReference type="NCBIfam" id="NF000801">
    <property type="entry name" value="PRK00055.1-3"/>
    <property type="match status" value="1"/>
</dbReference>
<dbReference type="PANTHER" id="PTHR46018">
    <property type="entry name" value="ZINC PHOSPHODIESTERASE ELAC PROTEIN 1"/>
    <property type="match status" value="1"/>
</dbReference>
<evidence type="ECO:0000256" key="4">
    <source>
        <dbReference type="ARBA" id="ARBA00022723"/>
    </source>
</evidence>
<keyword evidence="10" id="KW-1185">Reference proteome</keyword>
<evidence type="ECO:0000256" key="6">
    <source>
        <dbReference type="ARBA" id="ARBA00022801"/>
    </source>
</evidence>
<dbReference type="EC" id="3.1.26.11" evidence="8"/>
<feature type="binding site" evidence="8">
    <location>
        <position position="209"/>
    </location>
    <ligand>
        <name>Zn(2+)</name>
        <dbReference type="ChEBI" id="CHEBI:29105"/>
        <label>1</label>
        <note>catalytic</note>
    </ligand>
</feature>
<dbReference type="Pfam" id="PF23023">
    <property type="entry name" value="Anti-Pycsar_Apyc1"/>
    <property type="match status" value="1"/>
</dbReference>
<dbReference type="HAMAP" id="MF_01818">
    <property type="entry name" value="RNase_Z_BN"/>
    <property type="match status" value="1"/>
</dbReference>
<keyword evidence="6 8" id="KW-0378">Hydrolase</keyword>
<evidence type="ECO:0000256" key="5">
    <source>
        <dbReference type="ARBA" id="ARBA00022759"/>
    </source>
</evidence>
<dbReference type="Proteomes" id="UP000192315">
    <property type="component" value="Unassembled WGS sequence"/>
</dbReference>
<accession>A0A8G2FX47</accession>
<feature type="binding site" evidence="8">
    <location>
        <position position="66"/>
    </location>
    <ligand>
        <name>Zn(2+)</name>
        <dbReference type="ChEBI" id="CHEBI:29105"/>
        <label>1</label>
        <note>catalytic</note>
    </ligand>
</feature>
<dbReference type="EMBL" id="FWYE01000002">
    <property type="protein sequence ID" value="SMD31073.1"/>
    <property type="molecule type" value="Genomic_DNA"/>
</dbReference>
<keyword evidence="3 8" id="KW-0540">Nuclease</keyword>
<comment type="caution">
    <text evidence="9">The sequence shown here is derived from an EMBL/GenBank/DDBJ whole genome shotgun (WGS) entry which is preliminary data.</text>
</comment>
<evidence type="ECO:0000256" key="1">
    <source>
        <dbReference type="ARBA" id="ARBA00011738"/>
    </source>
</evidence>
<evidence type="ECO:0000256" key="3">
    <source>
        <dbReference type="ARBA" id="ARBA00022722"/>
    </source>
</evidence>
<dbReference type="AlphaFoldDB" id="A0A8G2FX47"/>
<feature type="binding site" evidence="8">
    <location>
        <position position="64"/>
    </location>
    <ligand>
        <name>Zn(2+)</name>
        <dbReference type="ChEBI" id="CHEBI:29105"/>
        <label>1</label>
        <note>catalytic</note>
    </ligand>
</feature>
<evidence type="ECO:0000256" key="2">
    <source>
        <dbReference type="ARBA" id="ARBA00022694"/>
    </source>
</evidence>
<proteinExistence type="inferred from homology"/>
<dbReference type="RefSeq" id="WP_084272854.1">
    <property type="nucleotide sequence ID" value="NZ_FWYE01000002.1"/>
</dbReference>
<dbReference type="GO" id="GO:0008270">
    <property type="term" value="F:zinc ion binding"/>
    <property type="evidence" value="ECO:0007669"/>
    <property type="project" value="UniProtKB-UniRule"/>
</dbReference>
<comment type="function">
    <text evidence="8">Zinc phosphodiesterase, which displays some tRNA 3'-processing endonuclease activity. Probably involved in tRNA maturation, by removing a 3'-trailer from precursor tRNA.</text>
</comment>
<feature type="binding site" evidence="8">
    <location>
        <position position="68"/>
    </location>
    <ligand>
        <name>Zn(2+)</name>
        <dbReference type="ChEBI" id="CHEBI:29105"/>
        <label>2</label>
        <note>catalytic</note>
    </ligand>
</feature>
<reference evidence="9 10" key="1">
    <citation type="submission" date="2017-04" db="EMBL/GenBank/DDBJ databases">
        <authorList>
            <person name="Varghese N."/>
            <person name="Submissions S."/>
        </authorList>
    </citation>
    <scope>NUCLEOTIDE SEQUENCE [LARGE SCALE GENOMIC DNA]</scope>
    <source>
        <strain evidence="9 10">DSM 9789</strain>
    </source>
</reference>
<dbReference type="PANTHER" id="PTHR46018:SF2">
    <property type="entry name" value="ZINC PHOSPHODIESTERASE ELAC PROTEIN 1"/>
    <property type="match status" value="1"/>
</dbReference>
<dbReference type="InterPro" id="IPR013471">
    <property type="entry name" value="RNase_Z/BN"/>
</dbReference>
<comment type="catalytic activity">
    <reaction evidence="8">
        <text>Endonucleolytic cleavage of RNA, removing extra 3' nucleotides from tRNA precursor, generating 3' termini of tRNAs. A 3'-hydroxy group is left at the tRNA terminus and a 5'-phosphoryl group is left at the trailer molecule.</text>
        <dbReference type="EC" id="3.1.26.11"/>
    </reaction>
</comment>
<keyword evidence="7 8" id="KW-0862">Zinc</keyword>
<feature type="binding site" evidence="8">
    <location>
        <position position="209"/>
    </location>
    <ligand>
        <name>Zn(2+)</name>
        <dbReference type="ChEBI" id="CHEBI:29105"/>
        <label>2</label>
        <note>catalytic</note>
    </ligand>
</feature>
<comment type="subunit">
    <text evidence="1 8">Homodimer.</text>
</comment>
<dbReference type="CDD" id="cd07717">
    <property type="entry name" value="RNaseZ_ZiPD-like_MBL-fold"/>
    <property type="match status" value="1"/>
</dbReference>
<keyword evidence="4 8" id="KW-0479">Metal-binding</keyword>
<feature type="binding site" evidence="8">
    <location>
        <position position="141"/>
    </location>
    <ligand>
        <name>Zn(2+)</name>
        <dbReference type="ChEBI" id="CHEBI:29105"/>
        <label>1</label>
        <note>catalytic</note>
    </ligand>
</feature>
<dbReference type="Gene3D" id="3.60.15.10">
    <property type="entry name" value="Ribonuclease Z/Hydroxyacylglutathione hydrolase-like"/>
    <property type="match status" value="1"/>
</dbReference>
<evidence type="ECO:0000256" key="7">
    <source>
        <dbReference type="ARBA" id="ARBA00022833"/>
    </source>
</evidence>
<evidence type="ECO:0000313" key="9">
    <source>
        <dbReference type="EMBL" id="SMD31073.1"/>
    </source>
</evidence>
<dbReference type="InterPro" id="IPR036866">
    <property type="entry name" value="RibonucZ/Hydroxyglut_hydro"/>
</dbReference>
<dbReference type="GO" id="GO:0042781">
    <property type="term" value="F:3'-tRNA processing endoribonuclease activity"/>
    <property type="evidence" value="ECO:0007669"/>
    <property type="project" value="UniProtKB-UniRule"/>
</dbReference>
<name>A0A8G2FX47_PICTO</name>
<sequence>MASTFKITFLGTGGSVPKPGRGLPAIAVQVDNIVNLFDCGEGTQKQFMKSGVSFMNVKNIFISHFHGDHFFGLPGLLSTFSFNGRSDDLNIFGPPGTIDEIKKVLSLIDFKITYNIKIAEMEENKKYDFDLFDVYAIKNDHTKYGYSYKLKEKDLIKINREKADSIGFPKNKLELLRNNGEYYYMGKRYSIWDVADGIKPGRSIVYSGDTRPFNDMLKFASNCDVLIHDSTMDASIENLANEYGHSTARQAAEIALKANVKRLFLFHYSSRYNDLNLLLNEAKSIFNDSYLSREMLEFNVDKKTELIKI</sequence>
<protein>
    <recommendedName>
        <fullName evidence="8">Ribonuclease Z</fullName>
        <shortName evidence="8">RNase Z</shortName>
        <ecNumber evidence="8">3.1.26.11</ecNumber>
    </recommendedName>
    <alternativeName>
        <fullName evidence="8">tRNA 3 endonuclease</fullName>
    </alternativeName>
    <alternativeName>
        <fullName evidence="8">tRNase Z</fullName>
    </alternativeName>
</protein>
<keyword evidence="2 8" id="KW-0819">tRNA processing</keyword>
<dbReference type="SUPFAM" id="SSF56281">
    <property type="entry name" value="Metallo-hydrolase/oxidoreductase"/>
    <property type="match status" value="1"/>
</dbReference>
<feature type="binding site" evidence="8">
    <location>
        <position position="69"/>
    </location>
    <ligand>
        <name>Zn(2+)</name>
        <dbReference type="ChEBI" id="CHEBI:29105"/>
        <label>2</label>
        <note>catalytic</note>
    </ligand>
</feature>